<gene>
    <name evidence="5" type="ORF">FRZ67_19085</name>
</gene>
<evidence type="ECO:0000256" key="2">
    <source>
        <dbReference type="ARBA" id="ARBA00023125"/>
    </source>
</evidence>
<dbReference type="SUPFAM" id="SSF46689">
    <property type="entry name" value="Homeodomain-like"/>
    <property type="match status" value="1"/>
</dbReference>
<dbReference type="Proteomes" id="UP000321533">
    <property type="component" value="Chromosome"/>
</dbReference>
<dbReference type="PANTHER" id="PTHR47893:SF1">
    <property type="entry name" value="REGULATORY PROTEIN PCHR"/>
    <property type="match status" value="1"/>
</dbReference>
<sequence>MRSALEFFKMQLSEMGFVFIIVTEGLADNKIACISFVKIVITNPDKASIFSAQKVPAIWEDQLIPGATIQAWIYETAEVLQQQVLPNPSIQMIYTLLKSKQHLDLHIMSDDPVLICEVLLKGSVTHKADKKAIEINAGHFNLMYAPRPDLYTFLQPVALLRGMQFFFNPHYILPLTKQYPLLETFSEGINRNQTVFVSERPVAITPAMSDIIEQLAHAPYAPAIRRFHEEHILAFLSHALAAASLQLSSCISFSQADAESIYSAKKIIDMHLSQHYTIPQLCRKILLNEDKLKTGFKAIFGMGPFAYQKMERLRLAKAKLEQTRIPVKAIASGAGYKYMNNFSIAFKNVFGITPFELRKEQKSRPK</sequence>
<dbReference type="PROSITE" id="PS00041">
    <property type="entry name" value="HTH_ARAC_FAMILY_1"/>
    <property type="match status" value="1"/>
</dbReference>
<evidence type="ECO:0000259" key="4">
    <source>
        <dbReference type="PROSITE" id="PS01124"/>
    </source>
</evidence>
<organism evidence="5 6">
    <name type="scientific">Panacibacter ginsenosidivorans</name>
    <dbReference type="NCBI Taxonomy" id="1813871"/>
    <lineage>
        <taxon>Bacteria</taxon>
        <taxon>Pseudomonadati</taxon>
        <taxon>Bacteroidota</taxon>
        <taxon>Chitinophagia</taxon>
        <taxon>Chitinophagales</taxon>
        <taxon>Chitinophagaceae</taxon>
        <taxon>Panacibacter</taxon>
    </lineage>
</organism>
<dbReference type="GO" id="GO:0043565">
    <property type="term" value="F:sequence-specific DNA binding"/>
    <property type="evidence" value="ECO:0007669"/>
    <property type="project" value="InterPro"/>
</dbReference>
<keyword evidence="3" id="KW-0804">Transcription</keyword>
<dbReference type="AlphaFoldDB" id="A0A5B8VG75"/>
<accession>A0A5B8VG75</accession>
<dbReference type="Pfam" id="PF12833">
    <property type="entry name" value="HTH_18"/>
    <property type="match status" value="1"/>
</dbReference>
<feature type="domain" description="HTH araC/xylS-type" evidence="4">
    <location>
        <begin position="262"/>
        <end position="360"/>
    </location>
</feature>
<evidence type="ECO:0000313" key="6">
    <source>
        <dbReference type="Proteomes" id="UP000321533"/>
    </source>
</evidence>
<protein>
    <submittedName>
        <fullName evidence="5">Helix-turn-helix domain-containing protein</fullName>
    </submittedName>
</protein>
<dbReference type="Gene3D" id="1.10.10.60">
    <property type="entry name" value="Homeodomain-like"/>
    <property type="match status" value="1"/>
</dbReference>
<reference evidence="5 6" key="1">
    <citation type="journal article" date="2016" name="Int. J. Syst. Evol. Microbiol.">
        <title>Panacibacter ginsenosidivorans gen. nov., sp. nov., with ginsenoside converting activity isolated from soil of a ginseng field.</title>
        <authorList>
            <person name="Siddiqi M.Z."/>
            <person name="Muhammad Shafi S."/>
            <person name="Choi K.D."/>
            <person name="Im W.T."/>
        </authorList>
    </citation>
    <scope>NUCLEOTIDE SEQUENCE [LARGE SCALE GENOMIC DNA]</scope>
    <source>
        <strain evidence="5 6">Gsoil1550</strain>
    </source>
</reference>
<dbReference type="SMART" id="SM00342">
    <property type="entry name" value="HTH_ARAC"/>
    <property type="match status" value="1"/>
</dbReference>
<dbReference type="KEGG" id="pgin:FRZ67_19085"/>
<proteinExistence type="predicted"/>
<keyword evidence="6" id="KW-1185">Reference proteome</keyword>
<keyword evidence="1" id="KW-0805">Transcription regulation</keyword>
<dbReference type="PROSITE" id="PS01124">
    <property type="entry name" value="HTH_ARAC_FAMILY_2"/>
    <property type="match status" value="1"/>
</dbReference>
<dbReference type="InterPro" id="IPR018060">
    <property type="entry name" value="HTH_AraC"/>
</dbReference>
<dbReference type="PANTHER" id="PTHR47893">
    <property type="entry name" value="REGULATORY PROTEIN PCHR"/>
    <property type="match status" value="1"/>
</dbReference>
<dbReference type="InterPro" id="IPR009057">
    <property type="entry name" value="Homeodomain-like_sf"/>
</dbReference>
<dbReference type="GO" id="GO:0003700">
    <property type="term" value="F:DNA-binding transcription factor activity"/>
    <property type="evidence" value="ECO:0007669"/>
    <property type="project" value="InterPro"/>
</dbReference>
<dbReference type="InterPro" id="IPR053142">
    <property type="entry name" value="PchR_regulatory_protein"/>
</dbReference>
<dbReference type="OrthoDB" id="669939at2"/>
<name>A0A5B8VG75_9BACT</name>
<dbReference type="InterPro" id="IPR018062">
    <property type="entry name" value="HTH_AraC-typ_CS"/>
</dbReference>
<dbReference type="RefSeq" id="WP_147192185.1">
    <property type="nucleotide sequence ID" value="NZ_CP042435.1"/>
</dbReference>
<keyword evidence="2" id="KW-0238">DNA-binding</keyword>
<evidence type="ECO:0000256" key="1">
    <source>
        <dbReference type="ARBA" id="ARBA00023015"/>
    </source>
</evidence>
<evidence type="ECO:0000313" key="5">
    <source>
        <dbReference type="EMBL" id="QEC69308.1"/>
    </source>
</evidence>
<evidence type="ECO:0000256" key="3">
    <source>
        <dbReference type="ARBA" id="ARBA00023163"/>
    </source>
</evidence>
<dbReference type="EMBL" id="CP042435">
    <property type="protein sequence ID" value="QEC69308.1"/>
    <property type="molecule type" value="Genomic_DNA"/>
</dbReference>